<dbReference type="GO" id="GO:0016070">
    <property type="term" value="P:RNA metabolic process"/>
    <property type="evidence" value="ECO:0007669"/>
    <property type="project" value="UniProtKB-ARBA"/>
</dbReference>
<evidence type="ECO:0000256" key="2">
    <source>
        <dbReference type="ARBA" id="ARBA00005616"/>
    </source>
</evidence>
<dbReference type="PROSITE" id="PS50082">
    <property type="entry name" value="WD_REPEATS_2"/>
    <property type="match status" value="3"/>
</dbReference>
<accession>A0AA38GEV5</accession>
<reference evidence="8 9" key="1">
    <citation type="journal article" date="2021" name="Nat. Plants">
        <title>The Taxus genome provides insights into paclitaxel biosynthesis.</title>
        <authorList>
            <person name="Xiong X."/>
            <person name="Gou J."/>
            <person name="Liao Q."/>
            <person name="Li Y."/>
            <person name="Zhou Q."/>
            <person name="Bi G."/>
            <person name="Li C."/>
            <person name="Du R."/>
            <person name="Wang X."/>
            <person name="Sun T."/>
            <person name="Guo L."/>
            <person name="Liang H."/>
            <person name="Lu P."/>
            <person name="Wu Y."/>
            <person name="Zhang Z."/>
            <person name="Ro D.K."/>
            <person name="Shang Y."/>
            <person name="Huang S."/>
            <person name="Yan J."/>
        </authorList>
    </citation>
    <scope>NUCLEOTIDE SEQUENCE [LARGE SCALE GENOMIC DNA]</scope>
    <source>
        <strain evidence="8">Ta-2019</strain>
    </source>
</reference>
<feature type="repeat" description="WD" evidence="6">
    <location>
        <begin position="256"/>
        <end position="286"/>
    </location>
</feature>
<dbReference type="GO" id="GO:0048188">
    <property type="term" value="C:Set1C/COMPASS complex"/>
    <property type="evidence" value="ECO:0007669"/>
    <property type="project" value="TreeGrafter"/>
</dbReference>
<name>A0AA38GEV5_TAXCH</name>
<evidence type="ECO:0000256" key="1">
    <source>
        <dbReference type="ARBA" id="ARBA00004123"/>
    </source>
</evidence>
<dbReference type="Pfam" id="PF12894">
    <property type="entry name" value="ANAPC4_WD40"/>
    <property type="match status" value="1"/>
</dbReference>
<evidence type="ECO:0000256" key="6">
    <source>
        <dbReference type="PROSITE-ProRule" id="PRU00221"/>
    </source>
</evidence>
<dbReference type="PROSITE" id="PS50294">
    <property type="entry name" value="WD_REPEATS_REGION"/>
    <property type="match status" value="1"/>
</dbReference>
<keyword evidence="5" id="KW-0539">Nucleus</keyword>
<dbReference type="EMBL" id="JAHRHJ020000003">
    <property type="protein sequence ID" value="KAH9321691.1"/>
    <property type="molecule type" value="Genomic_DNA"/>
</dbReference>
<dbReference type="SUPFAM" id="SSF50978">
    <property type="entry name" value="WD40 repeat-like"/>
    <property type="match status" value="1"/>
</dbReference>
<protein>
    <recommendedName>
        <fullName evidence="7">Anaphase-promoting complex subunit 4-like WD40 domain-containing protein</fullName>
    </recommendedName>
</protein>
<dbReference type="GO" id="GO:0003682">
    <property type="term" value="F:chromatin binding"/>
    <property type="evidence" value="ECO:0007669"/>
    <property type="project" value="TreeGrafter"/>
</dbReference>
<keyword evidence="4" id="KW-0677">Repeat</keyword>
<evidence type="ECO:0000313" key="9">
    <source>
        <dbReference type="Proteomes" id="UP000824469"/>
    </source>
</evidence>
<evidence type="ECO:0000256" key="4">
    <source>
        <dbReference type="ARBA" id="ARBA00022737"/>
    </source>
</evidence>
<dbReference type="PANTHER" id="PTHR19861">
    <property type="entry name" value="WD40 REPEAT PROTEIN SWD2"/>
    <property type="match status" value="1"/>
</dbReference>
<dbReference type="InterPro" id="IPR037867">
    <property type="entry name" value="Swd2/WDR82"/>
</dbReference>
<evidence type="ECO:0000256" key="3">
    <source>
        <dbReference type="ARBA" id="ARBA00022574"/>
    </source>
</evidence>
<evidence type="ECO:0000313" key="8">
    <source>
        <dbReference type="EMBL" id="KAH9321691.1"/>
    </source>
</evidence>
<gene>
    <name evidence="8" type="ORF">KI387_016330</name>
</gene>
<evidence type="ECO:0000256" key="5">
    <source>
        <dbReference type="ARBA" id="ARBA00023242"/>
    </source>
</evidence>
<dbReference type="AlphaFoldDB" id="A0AA38GEV5"/>
<comment type="similarity">
    <text evidence="2">Belongs to the WD repeat SWD2 family.</text>
</comment>
<feature type="repeat" description="WD" evidence="6">
    <location>
        <begin position="27"/>
        <end position="68"/>
    </location>
</feature>
<dbReference type="SMART" id="SM00320">
    <property type="entry name" value="WD40"/>
    <property type="match status" value="5"/>
</dbReference>
<dbReference type="InterPro" id="IPR015943">
    <property type="entry name" value="WD40/YVTN_repeat-like_dom_sf"/>
</dbReference>
<dbReference type="Proteomes" id="UP000824469">
    <property type="component" value="Unassembled WGS sequence"/>
</dbReference>
<dbReference type="Gene3D" id="2.130.10.10">
    <property type="entry name" value="YVTN repeat-like/Quinoprotein amine dehydrogenase"/>
    <property type="match status" value="2"/>
</dbReference>
<dbReference type="FunFam" id="2.130.10.10:FF:000446">
    <property type="entry name" value="protein ANTHESIS POMOTING FACTOR 1 isoform X1"/>
    <property type="match status" value="1"/>
</dbReference>
<comment type="subcellular location">
    <subcellularLocation>
        <location evidence="1">Nucleus</location>
    </subcellularLocation>
</comment>
<feature type="non-terminal residue" evidence="8">
    <location>
        <position position="1"/>
    </location>
</feature>
<dbReference type="InterPro" id="IPR036322">
    <property type="entry name" value="WD40_repeat_dom_sf"/>
</dbReference>
<dbReference type="PANTHER" id="PTHR19861:SF0">
    <property type="entry name" value="WD REPEAT-CONTAINING PROTEIN 82"/>
    <property type="match status" value="1"/>
</dbReference>
<feature type="repeat" description="WD" evidence="6">
    <location>
        <begin position="114"/>
        <end position="155"/>
    </location>
</feature>
<dbReference type="Pfam" id="PF00400">
    <property type="entry name" value="WD40"/>
    <property type="match status" value="3"/>
</dbReference>
<proteinExistence type="inferred from homology"/>
<comment type="caution">
    <text evidence="8">The sequence shown here is derived from an EMBL/GenBank/DDBJ whole genome shotgun (WGS) entry which is preliminary data.</text>
</comment>
<keyword evidence="3 6" id="KW-0853">WD repeat</keyword>
<dbReference type="OMA" id="KICVLNG"/>
<evidence type="ECO:0000259" key="7">
    <source>
        <dbReference type="Pfam" id="PF12894"/>
    </source>
</evidence>
<keyword evidence="9" id="KW-1185">Reference proteome</keyword>
<sequence>GQCDGEEKFSMELTEDVIRSMDIGVAYKDYNGKISSLDFHQSNNYLVTACDDESIRLFDTASGTLQKTIYSKKYGVDLICFTHHPTSVLYSSKNGWDESLRHLSLMDNKYLRYFKGHHDRVVSLCMSPKSEMFMSGSLDHTVLLWDLRTDKCQGLIRVRGRPAVAYDEQGLVFAISSEGGLIKMFDARLYDKGPFDTFVVEGEKSDASGVKFSEDGRLMLLSTIDGYIHILDAYQGTVMHSFNVEAVPDSGTLEASFSPDGKFVISGSGNGNIHAWSVSNGKEVACWMNGAIPAVVKWAPRRLMFASGSSMLSLWIPDLSKLVTHVGSNPSVSHS</sequence>
<feature type="domain" description="Anaphase-promoting complex subunit 4-like WD40" evidence="7">
    <location>
        <begin position="201"/>
        <end position="246"/>
    </location>
</feature>
<organism evidence="8 9">
    <name type="scientific">Taxus chinensis</name>
    <name type="common">Chinese yew</name>
    <name type="synonym">Taxus wallichiana var. chinensis</name>
    <dbReference type="NCBI Taxonomy" id="29808"/>
    <lineage>
        <taxon>Eukaryota</taxon>
        <taxon>Viridiplantae</taxon>
        <taxon>Streptophyta</taxon>
        <taxon>Embryophyta</taxon>
        <taxon>Tracheophyta</taxon>
        <taxon>Spermatophyta</taxon>
        <taxon>Pinopsida</taxon>
        <taxon>Pinidae</taxon>
        <taxon>Conifers II</taxon>
        <taxon>Cupressales</taxon>
        <taxon>Taxaceae</taxon>
        <taxon>Taxus</taxon>
    </lineage>
</organism>
<dbReference type="InterPro" id="IPR024977">
    <property type="entry name" value="Apc4-like_WD40_dom"/>
</dbReference>
<dbReference type="InterPro" id="IPR001680">
    <property type="entry name" value="WD40_rpt"/>
</dbReference>